<proteinExistence type="inferred from homology"/>
<keyword evidence="5 7" id="KW-0456">Lyase</keyword>
<comment type="catalytic activity">
    <reaction evidence="7">
        <text>(1R,6R)-6-hydroxy-2-succinyl-cyclohexa-2,4-diene-1-carboxylate = 2-succinylbenzoate + H2O</text>
        <dbReference type="Rhea" id="RHEA:10196"/>
        <dbReference type="ChEBI" id="CHEBI:15377"/>
        <dbReference type="ChEBI" id="CHEBI:18325"/>
        <dbReference type="ChEBI" id="CHEBI:58689"/>
        <dbReference type="EC" id="4.2.1.113"/>
    </reaction>
</comment>
<dbReference type="Proteomes" id="UP000522007">
    <property type="component" value="Unassembled WGS sequence"/>
</dbReference>
<accession>A0A7X0T9K9</accession>
<feature type="binding site" evidence="7">
    <location>
        <position position="239"/>
    </location>
    <ligand>
        <name>Mg(2+)</name>
        <dbReference type="ChEBI" id="CHEBI:18420"/>
    </ligand>
</feature>
<comment type="caution">
    <text evidence="9">The sequence shown here is derived from an EMBL/GenBank/DDBJ whole genome shotgun (WGS) entry which is preliminary data.</text>
</comment>
<dbReference type="GO" id="GO:0016854">
    <property type="term" value="F:racemase and epimerase activity"/>
    <property type="evidence" value="ECO:0007669"/>
    <property type="project" value="UniProtKB-ARBA"/>
</dbReference>
<dbReference type="InterPro" id="IPR029065">
    <property type="entry name" value="Enolase_C-like"/>
</dbReference>
<sequence length="374" mass="42238">MHFQKAKLIHVEIPLIAPFKTSYGELKSKDFYIIELMNADGIYGYGELEAFPLPDYTEETLETAIKIIKQHLLPLITQKEIHFPEEVHGIFNWIQGNEMAKSAVELAVWDAFAKSEKSSLARMIGANKDFISVGISIGLQNNPNDLLQLVEQYVQAGYQRVKLKVAPNHDIQYIKAVREKFPKLSLMADANSAYNREDFLLLKELDQFDLEMIEQPFGTKDFVDHAWLQSQLKTRICLDENIRSLGDVRQAHLLGSCQAINLKLARVGGMCEALRIAEYCAENKLLVWCGGMLEAGIGRAHNIALAARSEFEFPGDISASNRYFHEDIISPDFVLDKGRLRVPTDNGIGVTLNSDVLKKYTKSTEEMLLNIGWS</sequence>
<comment type="similarity">
    <text evidence="7">Belongs to the mandelate racemase/muconate lactonizing enzyme family. MenC type 2 subfamily.</text>
</comment>
<dbReference type="SFLD" id="SFLDS00001">
    <property type="entry name" value="Enolase"/>
    <property type="match status" value="1"/>
</dbReference>
<dbReference type="InterPro" id="IPR013342">
    <property type="entry name" value="Mandelate_racemase_C"/>
</dbReference>
<name>A0A7X0T9K9_LISWE</name>
<dbReference type="EC" id="4.2.1.113" evidence="6 7"/>
<dbReference type="PANTHER" id="PTHR48073">
    <property type="entry name" value="O-SUCCINYLBENZOATE SYNTHASE-RELATED"/>
    <property type="match status" value="1"/>
</dbReference>
<dbReference type="GO" id="GO:0043748">
    <property type="term" value="F:O-succinylbenzoate synthase activity"/>
    <property type="evidence" value="ECO:0007669"/>
    <property type="project" value="UniProtKB-EC"/>
</dbReference>
<dbReference type="InterPro" id="IPR029017">
    <property type="entry name" value="Enolase-like_N"/>
</dbReference>
<dbReference type="InterPro" id="IPR013341">
    <property type="entry name" value="Mandelate_racemase_N_dom"/>
</dbReference>
<evidence type="ECO:0000256" key="4">
    <source>
        <dbReference type="ARBA" id="ARBA00022842"/>
    </source>
</evidence>
<feature type="binding site" evidence="7">
    <location>
        <position position="189"/>
    </location>
    <ligand>
        <name>Mg(2+)</name>
        <dbReference type="ChEBI" id="CHEBI:18420"/>
    </ligand>
</feature>
<dbReference type="GO" id="GO:0000287">
    <property type="term" value="F:magnesium ion binding"/>
    <property type="evidence" value="ECO:0007669"/>
    <property type="project" value="UniProtKB-UniRule"/>
</dbReference>
<dbReference type="Pfam" id="PF02746">
    <property type="entry name" value="MR_MLE_N"/>
    <property type="match status" value="1"/>
</dbReference>
<dbReference type="NCBIfam" id="TIGR01928">
    <property type="entry name" value="menC_lowGC_arch"/>
    <property type="match status" value="1"/>
</dbReference>
<evidence type="ECO:0000256" key="7">
    <source>
        <dbReference type="HAMAP-Rule" id="MF_01933"/>
    </source>
</evidence>
<dbReference type="SUPFAM" id="SSF51604">
    <property type="entry name" value="Enolase C-terminal domain-like"/>
    <property type="match status" value="1"/>
</dbReference>
<comment type="cofactor">
    <cofactor evidence="1 7">
        <name>a divalent metal cation</name>
        <dbReference type="ChEBI" id="CHEBI:60240"/>
    </cofactor>
</comment>
<evidence type="ECO:0000256" key="1">
    <source>
        <dbReference type="ARBA" id="ARBA00001968"/>
    </source>
</evidence>
<protein>
    <recommendedName>
        <fullName evidence="6 7">o-succinylbenzoate synthase</fullName>
        <shortName evidence="7">OSB synthase</shortName>
        <shortName evidence="7">OSBS</shortName>
        <ecNumber evidence="6 7">4.2.1.113</ecNumber>
    </recommendedName>
    <alternativeName>
        <fullName evidence="7">4-(2'-carboxyphenyl)-4-oxybutyric acid synthase</fullName>
    </alternativeName>
    <alternativeName>
        <fullName evidence="7">o-succinylbenzoic acid synthase</fullName>
    </alternativeName>
</protein>
<keyword evidence="3 7" id="KW-0479">Metal-binding</keyword>
<dbReference type="UniPathway" id="UPA01057">
    <property type="reaction ID" value="UER00165"/>
</dbReference>
<dbReference type="SUPFAM" id="SSF54826">
    <property type="entry name" value="Enolase N-terminal domain-like"/>
    <property type="match status" value="1"/>
</dbReference>
<dbReference type="InterPro" id="IPR047585">
    <property type="entry name" value="MenC"/>
</dbReference>
<dbReference type="Pfam" id="PF13378">
    <property type="entry name" value="MR_MLE_C"/>
    <property type="match status" value="1"/>
</dbReference>
<comment type="function">
    <text evidence="7">Converts 2-succinyl-6-hydroxy-2,4-cyclohexadiene-1-carboxylate (SHCHC) to 2-succinylbenzoate (OSB).</text>
</comment>
<dbReference type="UniPathway" id="UPA00079"/>
<dbReference type="SFLD" id="SFLDG00180">
    <property type="entry name" value="muconate_cycloisomerase"/>
    <property type="match status" value="1"/>
</dbReference>
<comment type="pathway">
    <text evidence="7">Quinol/quinone metabolism; menaquinone biosynthesis.</text>
</comment>
<evidence type="ECO:0000256" key="2">
    <source>
        <dbReference type="ARBA" id="ARBA00022428"/>
    </source>
</evidence>
<dbReference type="SFLD" id="SFLDF00009">
    <property type="entry name" value="o-succinylbenzoate_synthase"/>
    <property type="match status" value="1"/>
</dbReference>
<feature type="active site" description="Proton donor" evidence="7">
    <location>
        <position position="164"/>
    </location>
</feature>
<comment type="pathway">
    <text evidence="7">Quinol/quinone metabolism; 1,4-dihydroxy-2-naphthoate biosynthesis; 1,4-dihydroxy-2-naphthoate from chorismate: step 4/7.</text>
</comment>
<keyword evidence="4 7" id="KW-0460">Magnesium</keyword>
<dbReference type="AlphaFoldDB" id="A0A7X0T9K9"/>
<evidence type="ECO:0000256" key="3">
    <source>
        <dbReference type="ARBA" id="ARBA00022723"/>
    </source>
</evidence>
<evidence type="ECO:0000256" key="5">
    <source>
        <dbReference type="ARBA" id="ARBA00023239"/>
    </source>
</evidence>
<dbReference type="GO" id="GO:0009234">
    <property type="term" value="P:menaquinone biosynthetic process"/>
    <property type="evidence" value="ECO:0007669"/>
    <property type="project" value="UniProtKB-UniRule"/>
</dbReference>
<dbReference type="Gene3D" id="3.30.390.10">
    <property type="entry name" value="Enolase-like, N-terminal domain"/>
    <property type="match status" value="1"/>
</dbReference>
<dbReference type="SMART" id="SM00922">
    <property type="entry name" value="MR_MLE"/>
    <property type="match status" value="1"/>
</dbReference>
<dbReference type="CDD" id="cd03317">
    <property type="entry name" value="NAAAR"/>
    <property type="match status" value="1"/>
</dbReference>
<evidence type="ECO:0000256" key="6">
    <source>
        <dbReference type="ARBA" id="ARBA00029491"/>
    </source>
</evidence>
<feature type="domain" description="Mandelate racemase/muconate lactonizing enzyme C-terminal" evidence="8">
    <location>
        <begin position="143"/>
        <end position="235"/>
    </location>
</feature>
<dbReference type="Gene3D" id="3.20.20.120">
    <property type="entry name" value="Enolase-like C-terminal domain"/>
    <property type="match status" value="1"/>
</dbReference>
<dbReference type="PANTHER" id="PTHR48073:SF5">
    <property type="entry name" value="O-SUCCINYLBENZOATE SYNTHASE"/>
    <property type="match status" value="1"/>
</dbReference>
<organism evidence="9 10">
    <name type="scientific">Listeria welshimeri</name>
    <dbReference type="NCBI Taxonomy" id="1643"/>
    <lineage>
        <taxon>Bacteria</taxon>
        <taxon>Bacillati</taxon>
        <taxon>Bacillota</taxon>
        <taxon>Bacilli</taxon>
        <taxon>Bacillales</taxon>
        <taxon>Listeriaceae</taxon>
        <taxon>Listeria</taxon>
    </lineage>
</organism>
<feature type="binding site" evidence="7">
    <location>
        <position position="214"/>
    </location>
    <ligand>
        <name>Mg(2+)</name>
        <dbReference type="ChEBI" id="CHEBI:18420"/>
    </ligand>
</feature>
<dbReference type="InterPro" id="IPR010197">
    <property type="entry name" value="OSBS/NAAAR"/>
</dbReference>
<gene>
    <name evidence="7 9" type="primary">menC</name>
    <name evidence="9" type="ORF">HB853_07615</name>
</gene>
<evidence type="ECO:0000313" key="10">
    <source>
        <dbReference type="Proteomes" id="UP000522007"/>
    </source>
</evidence>
<feature type="active site" description="Proton acceptor" evidence="7">
    <location>
        <position position="263"/>
    </location>
</feature>
<evidence type="ECO:0000259" key="8">
    <source>
        <dbReference type="SMART" id="SM00922"/>
    </source>
</evidence>
<evidence type="ECO:0000313" key="9">
    <source>
        <dbReference type="EMBL" id="MBC1322809.1"/>
    </source>
</evidence>
<dbReference type="InterPro" id="IPR036849">
    <property type="entry name" value="Enolase-like_C_sf"/>
</dbReference>
<reference evidence="9 10" key="1">
    <citation type="submission" date="2020-03" db="EMBL/GenBank/DDBJ databases">
        <title>Soil Listeria distribution.</title>
        <authorList>
            <person name="Liao J."/>
            <person name="Wiedmann M."/>
        </authorList>
    </citation>
    <scope>NUCLEOTIDE SEQUENCE [LARGE SCALE GENOMIC DNA]</scope>
    <source>
        <strain evidence="9 10">FSL L7-1829</strain>
    </source>
</reference>
<keyword evidence="2 7" id="KW-0474">Menaquinone biosynthesis</keyword>
<dbReference type="HAMAP" id="MF_01933">
    <property type="entry name" value="MenC_2"/>
    <property type="match status" value="1"/>
</dbReference>
<dbReference type="EMBL" id="JAAROP010000006">
    <property type="protein sequence ID" value="MBC1322809.1"/>
    <property type="molecule type" value="Genomic_DNA"/>
</dbReference>